<dbReference type="Proteomes" id="UP000000310">
    <property type="component" value="Chromosome"/>
</dbReference>
<dbReference type="InterPro" id="IPR031789">
    <property type="entry name" value="NBD94"/>
</dbReference>
<protein>
    <recommendedName>
        <fullName evidence="1">NBD94 domain-containing protein</fullName>
    </recommendedName>
</protein>
<dbReference type="AlphaFoldDB" id="F0S9Z0"/>
<dbReference type="KEGG" id="psn:Pedsa_1995"/>
<evidence type="ECO:0000313" key="2">
    <source>
        <dbReference type="EMBL" id="ADY52548.1"/>
    </source>
</evidence>
<evidence type="ECO:0000313" key="3">
    <source>
        <dbReference type="Proteomes" id="UP000000310"/>
    </source>
</evidence>
<accession>F0S9Z0</accession>
<dbReference type="STRING" id="762903.Pedsa_1995"/>
<dbReference type="Pfam" id="PF16830">
    <property type="entry name" value="NBD94"/>
    <property type="match status" value="1"/>
</dbReference>
<dbReference type="OrthoDB" id="675448at2"/>
<evidence type="ECO:0000259" key="1">
    <source>
        <dbReference type="Pfam" id="PF16830"/>
    </source>
</evidence>
<dbReference type="HOGENOM" id="CLU_185106_0_0_10"/>
<gene>
    <name evidence="2" type="ordered locus">Pedsa_1995</name>
</gene>
<sequence length="95" mass="11166">MDKLKKFELMEKITNELEDLKNSQIAVLNKITKIEVDNIELGNKKLEQRLPDMHQYAADTVDSIKEILENFEEIKNQYSDKNNIDSLKEQEALKK</sequence>
<reference evidence="2 3" key="1">
    <citation type="journal article" date="2011" name="Stand. Genomic Sci.">
        <title>Complete genome sequence of the gliding, heparinolytic Pedobacter saltans type strain (113).</title>
        <authorList>
            <person name="Liolios K."/>
            <person name="Sikorski J."/>
            <person name="Lu M."/>
            <person name="Nolan M."/>
            <person name="Lapidus A."/>
            <person name="Lucas S."/>
            <person name="Hammon N."/>
            <person name="Deshpande S."/>
            <person name="Cheng J.F."/>
            <person name="Tapia R."/>
            <person name="Han C."/>
            <person name="Goodwin L."/>
            <person name="Pitluck S."/>
            <person name="Huntemann M."/>
            <person name="Ivanova N."/>
            <person name="Pagani I."/>
            <person name="Mavromatis K."/>
            <person name="Ovchinikova G."/>
            <person name="Pati A."/>
            <person name="Chen A."/>
            <person name="Palaniappan K."/>
            <person name="Land M."/>
            <person name="Hauser L."/>
            <person name="Brambilla E.M."/>
            <person name="Kotsyurbenko O."/>
            <person name="Rohde M."/>
            <person name="Tindall B.J."/>
            <person name="Abt B."/>
            <person name="Goker M."/>
            <person name="Detter J.C."/>
            <person name="Woyke T."/>
            <person name="Bristow J."/>
            <person name="Eisen J.A."/>
            <person name="Markowitz V."/>
            <person name="Hugenholtz P."/>
            <person name="Klenk H.P."/>
            <person name="Kyrpides N.C."/>
        </authorList>
    </citation>
    <scope>NUCLEOTIDE SEQUENCE [LARGE SCALE GENOMIC DNA]</scope>
    <source>
        <strain evidence="3">ATCC 51119 / DSM 12145 / JCM 21818 / LMG 10337 / NBRC 100064 / NCIMB 13643</strain>
    </source>
</reference>
<organism evidence="2 3">
    <name type="scientific">Pseudopedobacter saltans (strain ATCC 51119 / DSM 12145 / JCM 21818 / CCUG 39354 / LMG 10337 / NBRC 100064 / NCIMB 13643)</name>
    <name type="common">Pedobacter saltans</name>
    <dbReference type="NCBI Taxonomy" id="762903"/>
    <lineage>
        <taxon>Bacteria</taxon>
        <taxon>Pseudomonadati</taxon>
        <taxon>Bacteroidota</taxon>
        <taxon>Sphingobacteriia</taxon>
        <taxon>Sphingobacteriales</taxon>
        <taxon>Sphingobacteriaceae</taxon>
        <taxon>Pseudopedobacter</taxon>
    </lineage>
</organism>
<dbReference type="EMBL" id="CP002545">
    <property type="protein sequence ID" value="ADY52548.1"/>
    <property type="molecule type" value="Genomic_DNA"/>
</dbReference>
<reference evidence="3" key="2">
    <citation type="submission" date="2011-02" db="EMBL/GenBank/DDBJ databases">
        <title>The complete genome of Pedobacter saltans DSM 12145.</title>
        <authorList>
            <consortium name="US DOE Joint Genome Institute (JGI-PGF)"/>
            <person name="Lucas S."/>
            <person name="Copeland A."/>
            <person name="Lapidus A."/>
            <person name="Bruce D."/>
            <person name="Goodwin L."/>
            <person name="Pitluck S."/>
            <person name="Kyrpides N."/>
            <person name="Mavromatis K."/>
            <person name="Pagani I."/>
            <person name="Ivanova N."/>
            <person name="Ovchinnikova G."/>
            <person name="Lu M."/>
            <person name="Detter J.C."/>
            <person name="Han C."/>
            <person name="Land M."/>
            <person name="Hauser L."/>
            <person name="Markowitz V."/>
            <person name="Cheng J.-F."/>
            <person name="Hugenholtz P."/>
            <person name="Woyke T."/>
            <person name="Wu D."/>
            <person name="Tindall B."/>
            <person name="Pomrenke H.G."/>
            <person name="Brambilla E."/>
            <person name="Klenk H.-P."/>
            <person name="Eisen J.A."/>
        </authorList>
    </citation>
    <scope>NUCLEOTIDE SEQUENCE [LARGE SCALE GENOMIC DNA]</scope>
    <source>
        <strain evidence="3">ATCC 51119 / DSM 12145 / JCM 21818 / LMG 10337 / NBRC 100064 / NCIMB 13643</strain>
    </source>
</reference>
<proteinExistence type="predicted"/>
<name>F0S9Z0_PSESL</name>
<keyword evidence="3" id="KW-1185">Reference proteome</keyword>
<dbReference type="RefSeq" id="WP_013633035.1">
    <property type="nucleotide sequence ID" value="NC_015177.1"/>
</dbReference>
<dbReference type="eggNOG" id="ENOG5032SSE">
    <property type="taxonomic scope" value="Bacteria"/>
</dbReference>
<feature type="domain" description="NBD94" evidence="1">
    <location>
        <begin position="2"/>
        <end position="80"/>
    </location>
</feature>